<sequence>MRNTERNGWDVLGATATLLRGVRLAAVATGVAVVLSAGMARAQDDENASFEDKIITKIMHGLGATNMENSSIEYRERSPLVIPPSTELPQPGSGVAEARDPNWPKDPDVERRKEAAAAKKDRKPSPWQGGQSEGGHSILPSKLATNGSAVTATQQAETRHLGTADNVNPSLSPTQLGFASKFSNLFGGNKTETAPFTGEPDREKLTQPPAGYQTPSPNFAYGTGPKEALGNTYIDVNSGKERTY</sequence>
<feature type="compositionally biased region" description="Basic and acidic residues" evidence="1">
    <location>
        <begin position="97"/>
        <end position="119"/>
    </location>
</feature>
<feature type="region of interest" description="Disordered" evidence="1">
    <location>
        <begin position="184"/>
        <end position="244"/>
    </location>
</feature>
<gene>
    <name evidence="2" type="ORF">B2M20_13645</name>
</gene>
<evidence type="ECO:0000313" key="2">
    <source>
        <dbReference type="EMBL" id="OPH82328.1"/>
    </source>
</evidence>
<dbReference type="Proteomes" id="UP000189940">
    <property type="component" value="Unassembled WGS sequence"/>
</dbReference>
<comment type="caution">
    <text evidence="2">The sequence shown here is derived from an EMBL/GenBank/DDBJ whole genome shotgun (WGS) entry which is preliminary data.</text>
</comment>
<dbReference type="AlphaFoldDB" id="A0A1V4HWH8"/>
<feature type="region of interest" description="Disordered" evidence="1">
    <location>
        <begin position="81"/>
        <end position="154"/>
    </location>
</feature>
<keyword evidence="3" id="KW-1185">Reference proteome</keyword>
<dbReference type="EMBL" id="MWPQ01000049">
    <property type="protein sequence ID" value="OPH82328.1"/>
    <property type="molecule type" value="Genomic_DNA"/>
</dbReference>
<proteinExistence type="predicted"/>
<organism evidence="2 3">
    <name type="scientific">Nitrobacter vulgaris</name>
    <dbReference type="NCBI Taxonomy" id="29421"/>
    <lineage>
        <taxon>Bacteria</taxon>
        <taxon>Pseudomonadati</taxon>
        <taxon>Pseudomonadota</taxon>
        <taxon>Alphaproteobacteria</taxon>
        <taxon>Hyphomicrobiales</taxon>
        <taxon>Nitrobacteraceae</taxon>
        <taxon>Nitrobacter</taxon>
    </lineage>
</organism>
<reference evidence="2 3" key="1">
    <citation type="submission" date="2017-02" db="EMBL/GenBank/DDBJ databases">
        <title>Genome sequence of the nitrite-oxidizing bacterium Nitrobacter vulgaris strain Ab1.</title>
        <authorList>
            <person name="Mellbye B.L."/>
            <person name="Davis E.W."/>
            <person name="Spieck E."/>
            <person name="Chang J.H."/>
            <person name="Bottomley P.J."/>
            <person name="Sayavedra-Soto L.A."/>
        </authorList>
    </citation>
    <scope>NUCLEOTIDE SEQUENCE [LARGE SCALE GENOMIC DNA]</scope>
    <source>
        <strain evidence="2 3">Ab1</strain>
    </source>
</reference>
<feature type="compositionally biased region" description="Polar residues" evidence="1">
    <location>
        <begin position="143"/>
        <end position="154"/>
    </location>
</feature>
<evidence type="ECO:0000313" key="3">
    <source>
        <dbReference type="Proteomes" id="UP000189940"/>
    </source>
</evidence>
<dbReference type="STRING" id="29421.B2M20_13645"/>
<dbReference type="RefSeq" id="WP_079447692.1">
    <property type="nucleotide sequence ID" value="NZ_MWPQ01000049.1"/>
</dbReference>
<evidence type="ECO:0000256" key="1">
    <source>
        <dbReference type="SAM" id="MobiDB-lite"/>
    </source>
</evidence>
<name>A0A1V4HWH8_NITVU</name>
<accession>A0A1V4HWH8</accession>
<protein>
    <submittedName>
        <fullName evidence="2">Uncharacterized protein</fullName>
    </submittedName>
</protein>